<evidence type="ECO:0000256" key="1">
    <source>
        <dbReference type="ARBA" id="ARBA00004141"/>
    </source>
</evidence>
<dbReference type="InterPro" id="IPR052221">
    <property type="entry name" value="SLC35F_Transporter"/>
</dbReference>
<dbReference type="AlphaFoldDB" id="A0A0F8BVV4"/>
<keyword evidence="6 8" id="KW-0472">Membrane</keyword>
<evidence type="ECO:0000256" key="2">
    <source>
        <dbReference type="ARBA" id="ARBA00007863"/>
    </source>
</evidence>
<dbReference type="OrthoDB" id="429955at2759"/>
<comment type="subcellular location">
    <subcellularLocation>
        <location evidence="1">Membrane</location>
        <topology evidence="1">Multi-pass membrane protein</topology>
    </subcellularLocation>
</comment>
<dbReference type="InterPro" id="IPR009262">
    <property type="entry name" value="SLC35_F1/F2/F6"/>
</dbReference>
<evidence type="ECO:0000256" key="4">
    <source>
        <dbReference type="ARBA" id="ARBA00022692"/>
    </source>
</evidence>
<dbReference type="Proteomes" id="UP000034841">
    <property type="component" value="Unassembled WGS sequence"/>
</dbReference>
<proteinExistence type="inferred from homology"/>
<dbReference type="InterPro" id="IPR037185">
    <property type="entry name" value="EmrE-like"/>
</dbReference>
<feature type="transmembrane region" description="Helical" evidence="8">
    <location>
        <begin position="321"/>
        <end position="341"/>
    </location>
</feature>
<feature type="transmembrane region" description="Helical" evidence="8">
    <location>
        <begin position="71"/>
        <end position="96"/>
    </location>
</feature>
<feature type="transmembrane region" description="Helical" evidence="8">
    <location>
        <begin position="140"/>
        <end position="160"/>
    </location>
</feature>
<evidence type="ECO:0000256" key="3">
    <source>
        <dbReference type="ARBA" id="ARBA00022448"/>
    </source>
</evidence>
<feature type="transmembrane region" description="Helical" evidence="8">
    <location>
        <begin position="194"/>
        <end position="211"/>
    </location>
</feature>
<evidence type="ECO:0000313" key="9">
    <source>
        <dbReference type="EMBL" id="KKF96633.1"/>
    </source>
</evidence>
<feature type="transmembrane region" description="Helical" evidence="8">
    <location>
        <begin position="108"/>
        <end position="128"/>
    </location>
</feature>
<dbReference type="GO" id="GO:0022857">
    <property type="term" value="F:transmembrane transporter activity"/>
    <property type="evidence" value="ECO:0007669"/>
    <property type="project" value="InterPro"/>
</dbReference>
<reference evidence="9 10" key="1">
    <citation type="submission" date="2015-04" db="EMBL/GenBank/DDBJ databases">
        <title>Genome sequence of Ceratocystis platani, a major pathogen of plane trees.</title>
        <authorList>
            <person name="Belbahri L."/>
        </authorList>
    </citation>
    <scope>NUCLEOTIDE SEQUENCE [LARGE SCALE GENOMIC DNA]</scope>
    <source>
        <strain evidence="9 10">CFO</strain>
    </source>
</reference>
<organism evidence="9 10">
    <name type="scientific">Ceratocystis fimbriata f. sp. platani</name>
    <dbReference type="NCBI Taxonomy" id="88771"/>
    <lineage>
        <taxon>Eukaryota</taxon>
        <taxon>Fungi</taxon>
        <taxon>Dikarya</taxon>
        <taxon>Ascomycota</taxon>
        <taxon>Pezizomycotina</taxon>
        <taxon>Sordariomycetes</taxon>
        <taxon>Hypocreomycetidae</taxon>
        <taxon>Microascales</taxon>
        <taxon>Ceratocystidaceae</taxon>
        <taxon>Ceratocystis</taxon>
    </lineage>
</organism>
<keyword evidence="3" id="KW-0813">Transport</keyword>
<feature type="transmembrane region" description="Helical" evidence="8">
    <location>
        <begin position="166"/>
        <end position="187"/>
    </location>
</feature>
<sequence>MDDIKHNPESAAEVARSTSSAGTKVSPVVADKDLATTMTSSVNDEALLTQGFQVIQEEQVTWYAYLKTVDFWLVVIMGQVLSLCITTTNTFSTFLAQHDTNIPSFQSLFVYILLSIIYTSVFFYRWGWRRWFVVLKTDGWKYLIMAFLDVQGNYFTVLAYRYTNLLSAQLLNFWSIVCVVVISFFLLRVRYKPFQIIGILICCGGMGILLGSDHITGSNGGPGVNMIKGDLFGLLGATLYGTSNVFEEWLVSKSSMPEVLSFLGTFGSIIMGAQAAIFDRSSIQNANWDGKVYGYIAGFTAAMIIFYTIAPFMFRMGSSAFFDISLLTANFWGVIIGVKVFHYTIHFMYPIAFVCIIIGLVIYFLSGSILGDSKKPWLGDNQEDGVAGYGTAKLKALNAAKKRQQEQESRQAAAEATTAQAV</sequence>
<accession>A0A0F8BVV4</accession>
<feature type="transmembrane region" description="Helical" evidence="8">
    <location>
        <begin position="292"/>
        <end position="314"/>
    </location>
</feature>
<keyword evidence="10" id="KW-1185">Reference proteome</keyword>
<comment type="similarity">
    <text evidence="2">Belongs to the SLC35F solute transporter family.</text>
</comment>
<comment type="caution">
    <text evidence="9">The sequence shown here is derived from an EMBL/GenBank/DDBJ whole genome shotgun (WGS) entry which is preliminary data.</text>
</comment>
<dbReference type="Pfam" id="PF06027">
    <property type="entry name" value="SLC35F"/>
    <property type="match status" value="1"/>
</dbReference>
<dbReference type="EMBL" id="LBBL01000034">
    <property type="protein sequence ID" value="KKF96633.1"/>
    <property type="molecule type" value="Genomic_DNA"/>
</dbReference>
<keyword evidence="5 8" id="KW-1133">Transmembrane helix</keyword>
<protein>
    <submittedName>
        <fullName evidence="9">Putative solute carrier family 35 member</fullName>
    </submittedName>
</protein>
<feature type="transmembrane region" description="Helical" evidence="8">
    <location>
        <begin position="347"/>
        <end position="365"/>
    </location>
</feature>
<keyword evidence="4 8" id="KW-0812">Transmembrane</keyword>
<feature type="transmembrane region" description="Helical" evidence="8">
    <location>
        <begin position="259"/>
        <end position="277"/>
    </location>
</feature>
<feature type="compositionally biased region" description="Low complexity" evidence="7">
    <location>
        <begin position="410"/>
        <end position="422"/>
    </location>
</feature>
<evidence type="ECO:0000313" key="10">
    <source>
        <dbReference type="Proteomes" id="UP000034841"/>
    </source>
</evidence>
<evidence type="ECO:0000256" key="5">
    <source>
        <dbReference type="ARBA" id="ARBA00022989"/>
    </source>
</evidence>
<evidence type="ECO:0000256" key="6">
    <source>
        <dbReference type="ARBA" id="ARBA00023136"/>
    </source>
</evidence>
<name>A0A0F8BVV4_CERFI</name>
<gene>
    <name evidence="9" type="ORF">CFO_g1031</name>
</gene>
<evidence type="ECO:0000256" key="8">
    <source>
        <dbReference type="SAM" id="Phobius"/>
    </source>
</evidence>
<dbReference type="PANTHER" id="PTHR14233">
    <property type="entry name" value="DUF914-RELATED"/>
    <property type="match status" value="1"/>
</dbReference>
<dbReference type="PANTHER" id="PTHR14233:SF4">
    <property type="entry name" value="SOLUTE CARRIER FAMILY 35 MEMBER F2"/>
    <property type="match status" value="1"/>
</dbReference>
<dbReference type="SUPFAM" id="SSF103481">
    <property type="entry name" value="Multidrug resistance efflux transporter EmrE"/>
    <property type="match status" value="1"/>
</dbReference>
<feature type="region of interest" description="Disordered" evidence="7">
    <location>
        <begin position="403"/>
        <end position="422"/>
    </location>
</feature>
<dbReference type="GO" id="GO:0016020">
    <property type="term" value="C:membrane"/>
    <property type="evidence" value="ECO:0007669"/>
    <property type="project" value="UniProtKB-SubCell"/>
</dbReference>
<evidence type="ECO:0000256" key="7">
    <source>
        <dbReference type="SAM" id="MobiDB-lite"/>
    </source>
</evidence>